<feature type="active site" description="Nucleophile" evidence="4">
    <location>
        <position position="81"/>
    </location>
</feature>
<dbReference type="InterPro" id="IPR002641">
    <property type="entry name" value="PNPLA_dom"/>
</dbReference>
<evidence type="ECO:0000256" key="3">
    <source>
        <dbReference type="ARBA" id="ARBA00023098"/>
    </source>
</evidence>
<keyword evidence="5" id="KW-0732">Signal</keyword>
<evidence type="ECO:0000256" key="1">
    <source>
        <dbReference type="ARBA" id="ARBA00022801"/>
    </source>
</evidence>
<dbReference type="RefSeq" id="WP_316973179.1">
    <property type="nucleotide sequence ID" value="NZ_JAWIIJ010000003.1"/>
</dbReference>
<keyword evidence="2 4" id="KW-0442">Lipid degradation</keyword>
<keyword evidence="1 4" id="KW-0378">Hydrolase</keyword>
<dbReference type="SUPFAM" id="SSF52151">
    <property type="entry name" value="FabD/lysophospholipase-like"/>
    <property type="match status" value="1"/>
</dbReference>
<feature type="short sequence motif" description="DGA/G" evidence="4">
    <location>
        <begin position="227"/>
        <end position="229"/>
    </location>
</feature>
<feature type="active site" description="Proton acceptor" evidence="4">
    <location>
        <position position="227"/>
    </location>
</feature>
<dbReference type="PANTHER" id="PTHR14226">
    <property type="entry name" value="NEUROPATHY TARGET ESTERASE/SWISS CHEESE D.MELANOGASTER"/>
    <property type="match status" value="1"/>
</dbReference>
<organism evidence="7 8">
    <name type="scientific">Marinobacter xestospongiae</name>
    <dbReference type="NCBI Taxonomy" id="994319"/>
    <lineage>
        <taxon>Bacteria</taxon>
        <taxon>Pseudomonadati</taxon>
        <taxon>Pseudomonadota</taxon>
        <taxon>Gammaproteobacteria</taxon>
        <taxon>Pseudomonadales</taxon>
        <taxon>Marinobacteraceae</taxon>
        <taxon>Marinobacter</taxon>
    </lineage>
</organism>
<dbReference type="InterPro" id="IPR050301">
    <property type="entry name" value="NTE"/>
</dbReference>
<evidence type="ECO:0000256" key="4">
    <source>
        <dbReference type="PROSITE-ProRule" id="PRU01161"/>
    </source>
</evidence>
<feature type="domain" description="PNPLA" evidence="6">
    <location>
        <begin position="48"/>
        <end position="240"/>
    </location>
</feature>
<evidence type="ECO:0000313" key="8">
    <source>
        <dbReference type="Proteomes" id="UP001269819"/>
    </source>
</evidence>
<keyword evidence="3 4" id="KW-0443">Lipid metabolism</keyword>
<evidence type="ECO:0000256" key="5">
    <source>
        <dbReference type="SAM" id="SignalP"/>
    </source>
</evidence>
<dbReference type="Gene3D" id="2.40.160.50">
    <property type="entry name" value="membrane protein fhac: a member of the omp85/tpsb transporter family"/>
    <property type="match status" value="1"/>
</dbReference>
<dbReference type="Proteomes" id="UP001269819">
    <property type="component" value="Unassembled WGS sequence"/>
</dbReference>
<feature type="chain" id="PRO_5045567885" evidence="5">
    <location>
        <begin position="24"/>
        <end position="751"/>
    </location>
</feature>
<evidence type="ECO:0000256" key="2">
    <source>
        <dbReference type="ARBA" id="ARBA00022963"/>
    </source>
</evidence>
<accession>A0ABU3VXD9</accession>
<dbReference type="PANTHER" id="PTHR14226:SF29">
    <property type="entry name" value="NEUROPATHY TARGET ESTERASE SWS"/>
    <property type="match status" value="1"/>
</dbReference>
<comment type="caution">
    <text evidence="7">The sequence shown here is derived from an EMBL/GenBank/DDBJ whole genome shotgun (WGS) entry which is preliminary data.</text>
</comment>
<reference evidence="7 8" key="1">
    <citation type="submission" date="2023-10" db="EMBL/GenBank/DDBJ databases">
        <title>Characteristics and mechanism of a salt-tolerant marine origin heterotrophic nitrifying- aerobic denitrifying bacteria Marinobacter xestospongiae HN1.</title>
        <authorList>
            <person name="Qi R."/>
        </authorList>
    </citation>
    <scope>NUCLEOTIDE SEQUENCE [LARGE SCALE GENOMIC DNA]</scope>
    <source>
        <strain evidence="7 8">HN1</strain>
    </source>
</reference>
<feature type="signal peptide" evidence="5">
    <location>
        <begin position="1"/>
        <end position="23"/>
    </location>
</feature>
<evidence type="ECO:0000313" key="7">
    <source>
        <dbReference type="EMBL" id="MDV2078411.1"/>
    </source>
</evidence>
<dbReference type="InterPro" id="IPR016035">
    <property type="entry name" value="Acyl_Trfase/lysoPLipase"/>
</dbReference>
<keyword evidence="8" id="KW-1185">Reference proteome</keyword>
<dbReference type="CDD" id="cd07205">
    <property type="entry name" value="Pat_PNPLA6_PNPLA7_NTE1_like"/>
    <property type="match status" value="1"/>
</dbReference>
<proteinExistence type="predicted"/>
<gene>
    <name evidence="7" type="ORF">RYS15_06930</name>
</gene>
<sequence length="751" mass="82102">MPIFLISLLCLAFWCVCPQSAGAADAVDSTAAAAPSDGQGPERPKVGLVLSGGGAKGLAHVGVLRVLEEIRVPVDYIAGTSAGSAVAAMYALGMPVDEIEQRFIDMNWLSSFRDNPGRIYRPVRRTREDWRYPVVPGIGVSADGVHLGQGLISGQNLGFILNELTRDAALVRDFDQLAIPFRAVATDLETGEEVVLREGSLADAVRASMSIPGVYAPLTLDGRVLVDGGVANNIPISVVQDMGADVVIAVDITDPLASGDRLREAFSVVGQLTTMLTRENAVEQLARLGEKDVLIRPDLDGVTSADFYQAAKIFEIGATAARQKASALHGLAVVPAQWQAYQARRAERPFRPGPVVAIEINPESRLSEEFLRSRLHQQLGQPLDVAQLELDLKHLYGLGYHETISYNLRPVEGGAALELRAREKSWGPNYLSFGLGFEDNFRDYTNFNVAASLRMTELNRLGGEWQTGLQLGTEPYLRSAWFQPLGFGSNQFVEAAVEYEKERFNLFDPSGERFADADLSHRQLELSLGTALAINTEVRLGLTRGYASPGEFLRYLAELDNHVHRGGVELGLVHDSLDDPLLPSRGMFLGVRGHFERPGLGSERNNDRLSLMVSGAMPWRQYRLLGSFYLDSVVRGQAGLEDVVLLGGFRRLSGYGYGEVIGPDAALASVSGYREFGGPFVPFYAGLGFETGNAWERLRDARGNDLRHSWSAFAGIDTFLGPVQLTGAYNDENRWSVYLNIGYYLGRLFEQ</sequence>
<dbReference type="Gene3D" id="3.40.1090.10">
    <property type="entry name" value="Cytosolic phospholipase A2 catalytic domain"/>
    <property type="match status" value="2"/>
</dbReference>
<name>A0ABU3VXD9_9GAMM</name>
<dbReference type="Pfam" id="PF01734">
    <property type="entry name" value="Patatin"/>
    <property type="match status" value="1"/>
</dbReference>
<protein>
    <submittedName>
        <fullName evidence="7">Patatin-like phospholipase family protein</fullName>
    </submittedName>
</protein>
<dbReference type="EMBL" id="JAWIIJ010000003">
    <property type="protein sequence ID" value="MDV2078411.1"/>
    <property type="molecule type" value="Genomic_DNA"/>
</dbReference>
<dbReference type="PROSITE" id="PS51635">
    <property type="entry name" value="PNPLA"/>
    <property type="match status" value="1"/>
</dbReference>
<feature type="short sequence motif" description="GXSXG" evidence="4">
    <location>
        <begin position="79"/>
        <end position="83"/>
    </location>
</feature>
<feature type="short sequence motif" description="GXGXXG" evidence="4">
    <location>
        <begin position="52"/>
        <end position="57"/>
    </location>
</feature>
<evidence type="ECO:0000259" key="6">
    <source>
        <dbReference type="PROSITE" id="PS51635"/>
    </source>
</evidence>